<feature type="compositionally biased region" description="Low complexity" evidence="11">
    <location>
        <begin position="881"/>
        <end position="897"/>
    </location>
</feature>
<dbReference type="Pfam" id="PF22600">
    <property type="entry name" value="MTPAP-like_central"/>
    <property type="match status" value="1"/>
</dbReference>
<feature type="compositionally biased region" description="Basic and acidic residues" evidence="11">
    <location>
        <begin position="908"/>
        <end position="917"/>
    </location>
</feature>
<dbReference type="PANTHER" id="PTHR12271">
    <property type="entry name" value="POLY A POLYMERASE CID PAP -RELATED"/>
    <property type="match status" value="1"/>
</dbReference>
<dbReference type="Proteomes" id="UP000559027">
    <property type="component" value="Unassembled WGS sequence"/>
</dbReference>
<feature type="compositionally biased region" description="Gly residues" evidence="11">
    <location>
        <begin position="749"/>
        <end position="758"/>
    </location>
</feature>
<accession>A0A8H5D583</accession>
<evidence type="ECO:0000259" key="13">
    <source>
        <dbReference type="Pfam" id="PF22600"/>
    </source>
</evidence>
<comment type="cofactor">
    <cofactor evidence="2">
        <name>Mg(2+)</name>
        <dbReference type="ChEBI" id="CHEBI:18420"/>
    </cofactor>
</comment>
<feature type="compositionally biased region" description="Low complexity" evidence="11">
    <location>
        <begin position="493"/>
        <end position="503"/>
    </location>
</feature>
<dbReference type="CDD" id="cd05402">
    <property type="entry name" value="NT_PAP_TUTase"/>
    <property type="match status" value="1"/>
</dbReference>
<keyword evidence="10" id="KW-0175">Coiled coil</keyword>
<organism evidence="14 15">
    <name type="scientific">Leucocoprinus leucothites</name>
    <dbReference type="NCBI Taxonomy" id="201217"/>
    <lineage>
        <taxon>Eukaryota</taxon>
        <taxon>Fungi</taxon>
        <taxon>Dikarya</taxon>
        <taxon>Basidiomycota</taxon>
        <taxon>Agaricomycotina</taxon>
        <taxon>Agaricomycetes</taxon>
        <taxon>Agaricomycetidae</taxon>
        <taxon>Agaricales</taxon>
        <taxon>Agaricineae</taxon>
        <taxon>Agaricaceae</taxon>
        <taxon>Leucocoprinus</taxon>
    </lineage>
</organism>
<feature type="compositionally biased region" description="Low complexity" evidence="11">
    <location>
        <begin position="1305"/>
        <end position="1320"/>
    </location>
</feature>
<feature type="compositionally biased region" description="Low complexity" evidence="11">
    <location>
        <begin position="457"/>
        <end position="468"/>
    </location>
</feature>
<feature type="region of interest" description="Disordered" evidence="11">
    <location>
        <begin position="1394"/>
        <end position="1647"/>
    </location>
</feature>
<feature type="region of interest" description="Disordered" evidence="11">
    <location>
        <begin position="1140"/>
        <end position="1178"/>
    </location>
</feature>
<feature type="compositionally biased region" description="Low complexity" evidence="11">
    <location>
        <begin position="554"/>
        <end position="573"/>
    </location>
</feature>
<keyword evidence="15" id="KW-1185">Reference proteome</keyword>
<dbReference type="InterPro" id="IPR054708">
    <property type="entry name" value="MTPAP-like_central"/>
</dbReference>
<feature type="domain" description="PAP-associated" evidence="12">
    <location>
        <begin position="258"/>
        <end position="322"/>
    </location>
</feature>
<evidence type="ECO:0000256" key="10">
    <source>
        <dbReference type="SAM" id="Coils"/>
    </source>
</evidence>
<sequence>MASSSPQRRQPHLRFITDLSQCLFDFVIQLLPPNDELSIKEDVRKLLERLIRTIEPGSRLLAFGSTANGFSLRNSDMDLCCLIDSGERLNASDLVTMLADVLERETKFHVKPLPHARIPIVKLSLDPAPGLPFGISCDIGFENRLAIENTRLLYSYAKIDPTRVRTMVLFLKIWSKRSLRRKINSPYKGTLSSYGYVLLVIYFLVHVKNPPVLPNLQQMPPLRPINKEETTLNGYNVWFFDDTDLLTQRWHSDNSETVAELLIDFFRYFSRDFLYNTGVASIRCGLMKKETKGWGPSGPDKYADSAANERNRLCIEDPFETDYNVARCVTKDGLYTIRGEFMRASRILAIRPERAIIALAELCEERKVEDLVLAPSSRSSARRIHGPPAHNHVPMGGMGGTEEKFFEPRPAVSMPLIIRNPHEQKEKLPESQAVKEKTEAPPPAQNGAEKEKDLPPKSRSPSPSRTVSSPPPPPTDPPIERSTASTSTMITRPSESPHTSSPSHSPPPLQPSPPPPPQQPSLTSPASDSSPSSQATSSAPHQSLLPSIPALFRPASPTTPTIATTTTNTNNNIPPLPQLPIPHHSDSPHTHTNAHSRHNSLTQTLPPPPTIASHTHMLPKRSKWTSPPPPDASFDDRTLYESQLDRSLELGTRRGGSVGGSGEVHRTPSMFSSGSGFGGHGYGYGQGHGRGWSGRGRRRDVGHTSAAAVVLEGGVDVEGNVWENESESVNGEGRDREVERGRRREVGEGRGVVEGGGEMFEDDVDSLLGDTFRPRTRPPPSSSSSQRDAEIEGEDEGSEFGGSATSGHSQRHQHYHQHYHQPAFGGFAWGAYGYGYPYGYGYGYNTGFGAGQGVVNLGSPPSSSSTHITRRSGSNGGGLANGLTASAAEEENTNASTPNGSPKRKSRVHENEREYGHEYLTPSSPATNATSSSSTATLVASISTPPASTPTLPSTSSATAVSSSGTNGSNAGSVTSSPRSEGYVGGISLHHQHLHPPYHPLHSYANANANVLSGGSGGLYRRSSSHSQLQRISSGSSIGGHDRGVYYPLPQSPRHQQQQQQWMGHSPLLSTSSPEVSIESSPRLSGHRSSFVVQSPPRMSGVYSRHHPHYSRVASGHVGVPGVEGLSEAQQQQQVFYQTGGATAGASGSGTRSPRLSGYATHERGGGSGDASPGGGMSPLLAQYQAQLVQLQQLQALHERQLALAQQQQQQQVQVQVQERGDNNVLSESLASLGMRGGGLSGRVGLGTPPSVSFVPGCLVEAGGGGGSRSGSRNQNGERNGREVSPPPVLRADMGGLKRSTAVDSSATTNGTTTTTSSPSLAVNIPNHNNTTTQAPTPVRLHRSGNSSRTGSRTGSRMSSPVSSSVGVGVWKGGVTREEEERFHAMTRAAAAAALASANAGDPGVTESSDTRNQDRSKDAGAEGSKNAGAGATLAVPSSSASGAGKGNVKSGGKRDKSSEKGGGGGRKREKSPMKNAVTSSSASAGKREKSSDAKGAAGPSGANGSVAGPSANGKASGGGGGGGASANGVASGKASASGAGAGNGKAAGSGGSGNGKATGGGTGAGASGNGKATGGAGAGAGAAAGAANAGGGKGKQKQKQKRRNATPNTNGVKPDATKSTGKSKKDSTTASTSAGKSSTTTKSSSS</sequence>
<feature type="region of interest" description="Disordered" evidence="11">
    <location>
        <begin position="1018"/>
        <end position="1092"/>
    </location>
</feature>
<dbReference type="OrthoDB" id="407432at2759"/>
<feature type="region of interest" description="Disordered" evidence="11">
    <location>
        <begin position="859"/>
        <end position="985"/>
    </location>
</feature>
<feature type="compositionally biased region" description="Low complexity" evidence="11">
    <location>
        <begin position="1527"/>
        <end position="1539"/>
    </location>
</feature>
<evidence type="ECO:0000256" key="3">
    <source>
        <dbReference type="ARBA" id="ARBA00004496"/>
    </source>
</evidence>
<feature type="compositionally biased region" description="Basic and acidic residues" evidence="11">
    <location>
        <begin position="1409"/>
        <end position="1421"/>
    </location>
</feature>
<feature type="region of interest" description="Disordered" evidence="11">
    <location>
        <begin position="418"/>
        <end position="676"/>
    </location>
</feature>
<feature type="compositionally biased region" description="Basic and acidic residues" evidence="11">
    <location>
        <begin position="420"/>
        <end position="439"/>
    </location>
</feature>
<comment type="similarity">
    <text evidence="4">Belongs to the DNA polymerase type-B-like family.</text>
</comment>
<keyword evidence="9" id="KW-0460">Magnesium</keyword>
<evidence type="ECO:0000313" key="15">
    <source>
        <dbReference type="Proteomes" id="UP000559027"/>
    </source>
</evidence>
<feature type="compositionally biased region" description="Gly residues" evidence="11">
    <location>
        <begin position="1516"/>
        <end position="1526"/>
    </location>
</feature>
<feature type="coiled-coil region" evidence="10">
    <location>
        <begin position="1181"/>
        <end position="1211"/>
    </location>
</feature>
<evidence type="ECO:0000256" key="6">
    <source>
        <dbReference type="ARBA" id="ARBA00022490"/>
    </source>
</evidence>
<dbReference type="GO" id="GO:0031123">
    <property type="term" value="P:RNA 3'-end processing"/>
    <property type="evidence" value="ECO:0007669"/>
    <property type="project" value="TreeGrafter"/>
</dbReference>
<evidence type="ECO:0000256" key="5">
    <source>
        <dbReference type="ARBA" id="ARBA00012388"/>
    </source>
</evidence>
<evidence type="ECO:0000256" key="7">
    <source>
        <dbReference type="ARBA" id="ARBA00022679"/>
    </source>
</evidence>
<feature type="compositionally biased region" description="Basic and acidic residues" evidence="11">
    <location>
        <begin position="634"/>
        <end position="652"/>
    </location>
</feature>
<feature type="compositionally biased region" description="Low complexity" evidence="11">
    <location>
        <begin position="1629"/>
        <end position="1647"/>
    </location>
</feature>
<comment type="cofactor">
    <cofactor evidence="1">
        <name>Mn(2+)</name>
        <dbReference type="ChEBI" id="CHEBI:29035"/>
    </cofactor>
</comment>
<feature type="compositionally biased region" description="Low complexity" evidence="11">
    <location>
        <begin position="921"/>
        <end position="977"/>
    </location>
</feature>
<evidence type="ECO:0000256" key="4">
    <source>
        <dbReference type="ARBA" id="ARBA00008593"/>
    </source>
</evidence>
<dbReference type="Pfam" id="PF03828">
    <property type="entry name" value="PAP_assoc"/>
    <property type="match status" value="1"/>
</dbReference>
<feature type="compositionally biased region" description="Low complexity" evidence="11">
    <location>
        <begin position="1140"/>
        <end position="1153"/>
    </location>
</feature>
<dbReference type="EMBL" id="JAACJO010000010">
    <property type="protein sequence ID" value="KAF5353379.1"/>
    <property type="molecule type" value="Genomic_DNA"/>
</dbReference>
<dbReference type="PANTHER" id="PTHR12271:SF40">
    <property type="entry name" value="POLY(A) RNA POLYMERASE GLD2"/>
    <property type="match status" value="1"/>
</dbReference>
<dbReference type="InterPro" id="IPR002058">
    <property type="entry name" value="PAP_assoc"/>
</dbReference>
<dbReference type="InterPro" id="IPR043519">
    <property type="entry name" value="NT_sf"/>
</dbReference>
<feature type="compositionally biased region" description="Low complexity" evidence="11">
    <location>
        <begin position="1344"/>
        <end position="1369"/>
    </location>
</feature>
<feature type="compositionally biased region" description="Low complexity" evidence="11">
    <location>
        <begin position="1070"/>
        <end position="1082"/>
    </location>
</feature>
<dbReference type="GO" id="GO:0005737">
    <property type="term" value="C:cytoplasm"/>
    <property type="evidence" value="ECO:0007669"/>
    <property type="project" value="UniProtKB-SubCell"/>
</dbReference>
<dbReference type="EC" id="2.7.7.19" evidence="5"/>
<feature type="compositionally biased region" description="Basic residues" evidence="11">
    <location>
        <begin position="1595"/>
        <end position="1605"/>
    </location>
</feature>
<evidence type="ECO:0000259" key="12">
    <source>
        <dbReference type="Pfam" id="PF03828"/>
    </source>
</evidence>
<keyword evidence="6" id="KW-0963">Cytoplasm</keyword>
<evidence type="ECO:0000256" key="2">
    <source>
        <dbReference type="ARBA" id="ARBA00001946"/>
    </source>
</evidence>
<feature type="compositionally biased region" description="Pro residues" evidence="11">
    <location>
        <begin position="504"/>
        <end position="519"/>
    </location>
</feature>
<proteinExistence type="inferred from homology"/>
<evidence type="ECO:0000256" key="8">
    <source>
        <dbReference type="ARBA" id="ARBA00022723"/>
    </source>
</evidence>
<gene>
    <name evidence="14" type="ORF">D9756_007849</name>
</gene>
<evidence type="ECO:0000256" key="11">
    <source>
        <dbReference type="SAM" id="MobiDB-lite"/>
    </source>
</evidence>
<feature type="compositionally biased region" description="Basic and acidic residues" evidence="11">
    <location>
        <begin position="732"/>
        <end position="748"/>
    </location>
</feature>
<evidence type="ECO:0000313" key="14">
    <source>
        <dbReference type="EMBL" id="KAF5353379.1"/>
    </source>
</evidence>
<dbReference type="GO" id="GO:1990817">
    <property type="term" value="F:poly(A) RNA polymerase activity"/>
    <property type="evidence" value="ECO:0007669"/>
    <property type="project" value="UniProtKB-EC"/>
</dbReference>
<feature type="compositionally biased region" description="Low complexity" evidence="11">
    <location>
        <begin position="1019"/>
        <end position="1036"/>
    </location>
</feature>
<keyword evidence="8" id="KW-0479">Metal-binding</keyword>
<dbReference type="GO" id="GO:0046872">
    <property type="term" value="F:metal ion binding"/>
    <property type="evidence" value="ECO:0007669"/>
    <property type="project" value="UniProtKB-KW"/>
</dbReference>
<feature type="compositionally biased region" description="Gly residues" evidence="11">
    <location>
        <begin position="653"/>
        <end position="662"/>
    </location>
</feature>
<dbReference type="SUPFAM" id="SSF81631">
    <property type="entry name" value="PAP/OAS1 substrate-binding domain"/>
    <property type="match status" value="1"/>
</dbReference>
<evidence type="ECO:0000256" key="9">
    <source>
        <dbReference type="ARBA" id="ARBA00022842"/>
    </source>
</evidence>
<feature type="region of interest" description="Disordered" evidence="11">
    <location>
        <begin position="721"/>
        <end position="816"/>
    </location>
</feature>
<feature type="compositionally biased region" description="Polar residues" evidence="11">
    <location>
        <begin position="1326"/>
        <end position="1336"/>
    </location>
</feature>
<feature type="domain" description="Poly(A) RNA polymerase mitochondrial-like central palm" evidence="13">
    <location>
        <begin position="20"/>
        <end position="157"/>
    </location>
</feature>
<dbReference type="Gene3D" id="3.30.460.10">
    <property type="entry name" value="Beta Polymerase, domain 2"/>
    <property type="match status" value="1"/>
</dbReference>
<name>A0A8H5D583_9AGAR</name>
<reference evidence="14 15" key="1">
    <citation type="journal article" date="2020" name="ISME J.">
        <title>Uncovering the hidden diversity of litter-decomposition mechanisms in mushroom-forming fungi.</title>
        <authorList>
            <person name="Floudas D."/>
            <person name="Bentzer J."/>
            <person name="Ahren D."/>
            <person name="Johansson T."/>
            <person name="Persson P."/>
            <person name="Tunlid A."/>
        </authorList>
    </citation>
    <scope>NUCLEOTIDE SEQUENCE [LARGE SCALE GENOMIC DNA]</scope>
    <source>
        <strain evidence="14 15">CBS 146.42</strain>
    </source>
</reference>
<evidence type="ECO:0000256" key="1">
    <source>
        <dbReference type="ARBA" id="ARBA00001936"/>
    </source>
</evidence>
<comment type="subcellular location">
    <subcellularLocation>
        <location evidence="3">Cytoplasm</location>
    </subcellularLocation>
</comment>
<feature type="region of interest" description="Disordered" evidence="11">
    <location>
        <begin position="1257"/>
        <end position="1373"/>
    </location>
</feature>
<feature type="compositionally biased region" description="Gly residues" evidence="11">
    <location>
        <begin position="1540"/>
        <end position="1594"/>
    </location>
</feature>
<protein>
    <recommendedName>
        <fullName evidence="5">polynucleotide adenylyltransferase</fullName>
        <ecNumber evidence="5">2.7.7.19</ecNumber>
    </recommendedName>
</protein>
<feature type="compositionally biased region" description="Low complexity" evidence="11">
    <location>
        <begin position="520"/>
        <end position="543"/>
    </location>
</feature>
<dbReference type="SUPFAM" id="SSF81301">
    <property type="entry name" value="Nucleotidyltransferase"/>
    <property type="match status" value="1"/>
</dbReference>
<dbReference type="Gene3D" id="1.10.1410.10">
    <property type="match status" value="1"/>
</dbReference>
<feature type="compositionally biased region" description="Gly residues" evidence="11">
    <location>
        <begin position="1166"/>
        <end position="1177"/>
    </location>
</feature>
<comment type="caution">
    <text evidence="14">The sequence shown here is derived from an EMBL/GenBank/DDBJ whole genome shotgun (WGS) entry which is preliminary data.</text>
</comment>
<keyword evidence="7" id="KW-0808">Transferase</keyword>
<dbReference type="GO" id="GO:0010605">
    <property type="term" value="P:negative regulation of macromolecule metabolic process"/>
    <property type="evidence" value="ECO:0007669"/>
    <property type="project" value="UniProtKB-ARBA"/>
</dbReference>